<feature type="domain" description="Protein kinase" evidence="9">
    <location>
        <begin position="79"/>
        <end position="464"/>
    </location>
</feature>
<reference evidence="10 11" key="1">
    <citation type="submission" date="2015-08" db="EMBL/GenBank/DDBJ databases">
        <title>Emmonsia species relationships and genome sequence.</title>
        <authorList>
            <person name="Cuomo C.A."/>
            <person name="Schwartz I.S."/>
            <person name="Kenyon C."/>
            <person name="De Hoog G.S."/>
            <person name="Govender N.P."/>
            <person name="Botha A."/>
            <person name="Moreno L."/>
            <person name="De Vries M."/>
            <person name="Munoz J.F."/>
            <person name="Stielow J.B."/>
        </authorList>
    </citation>
    <scope>NUCLEOTIDE SEQUENCE [LARGE SCALE GENOMIC DNA]</scope>
    <source>
        <strain evidence="10 11">EI222</strain>
    </source>
</reference>
<evidence type="ECO:0000256" key="1">
    <source>
        <dbReference type="ARBA" id="ARBA00012513"/>
    </source>
</evidence>
<dbReference type="VEuPathDB" id="FungiDB:ACJ73_02322"/>
<dbReference type="PANTHER" id="PTHR47634:SF9">
    <property type="entry name" value="PROTEIN KINASE DOMAIN-CONTAINING PROTEIN-RELATED"/>
    <property type="match status" value="1"/>
</dbReference>
<dbReference type="GO" id="GO:0005737">
    <property type="term" value="C:cytoplasm"/>
    <property type="evidence" value="ECO:0007669"/>
    <property type="project" value="TreeGrafter"/>
</dbReference>
<dbReference type="GO" id="GO:0050684">
    <property type="term" value="P:regulation of mRNA processing"/>
    <property type="evidence" value="ECO:0007669"/>
    <property type="project" value="TreeGrafter"/>
</dbReference>
<dbReference type="EMBL" id="LGTZ01000243">
    <property type="protein sequence ID" value="OJD26304.1"/>
    <property type="molecule type" value="Genomic_DNA"/>
</dbReference>
<dbReference type="GO" id="GO:0005634">
    <property type="term" value="C:nucleus"/>
    <property type="evidence" value="ECO:0007669"/>
    <property type="project" value="TreeGrafter"/>
</dbReference>
<accession>A0A1J9QCW3</accession>
<dbReference type="SMART" id="SM00220">
    <property type="entry name" value="S_TKc"/>
    <property type="match status" value="1"/>
</dbReference>
<dbReference type="STRING" id="1658174.A0A1J9QCW3"/>
<evidence type="ECO:0000259" key="9">
    <source>
        <dbReference type="PROSITE" id="PS50011"/>
    </source>
</evidence>
<dbReference type="Gene3D" id="3.30.200.20">
    <property type="entry name" value="Phosphorylase Kinase, domain 1"/>
    <property type="match status" value="1"/>
</dbReference>
<dbReference type="PROSITE" id="PS00108">
    <property type="entry name" value="PROTEIN_KINASE_ST"/>
    <property type="match status" value="1"/>
</dbReference>
<dbReference type="Gene3D" id="1.10.510.10">
    <property type="entry name" value="Transferase(Phosphotransferase) domain 1"/>
    <property type="match status" value="1"/>
</dbReference>
<dbReference type="EC" id="2.7.11.1" evidence="1"/>
<evidence type="ECO:0000313" key="10">
    <source>
        <dbReference type="EMBL" id="OJD26304.1"/>
    </source>
</evidence>
<keyword evidence="11" id="KW-1185">Reference proteome</keyword>
<dbReference type="OrthoDB" id="5979581at2759"/>
<dbReference type="AlphaFoldDB" id="A0A1J9QCW3"/>
<proteinExistence type="predicted"/>
<evidence type="ECO:0000256" key="8">
    <source>
        <dbReference type="ARBA" id="ARBA00048679"/>
    </source>
</evidence>
<protein>
    <recommendedName>
        <fullName evidence="1">non-specific serine/threonine protein kinase</fullName>
        <ecNumber evidence="1">2.7.11.1</ecNumber>
    </recommendedName>
</protein>
<keyword evidence="2" id="KW-0723">Serine/threonine-protein kinase</keyword>
<organism evidence="10 11">
    <name type="scientific">Blastomyces percursus</name>
    <dbReference type="NCBI Taxonomy" id="1658174"/>
    <lineage>
        <taxon>Eukaryota</taxon>
        <taxon>Fungi</taxon>
        <taxon>Dikarya</taxon>
        <taxon>Ascomycota</taxon>
        <taxon>Pezizomycotina</taxon>
        <taxon>Eurotiomycetes</taxon>
        <taxon>Eurotiomycetidae</taxon>
        <taxon>Onygenales</taxon>
        <taxon>Ajellomycetaceae</taxon>
        <taxon>Blastomyces</taxon>
    </lineage>
</organism>
<comment type="catalytic activity">
    <reaction evidence="7">
        <text>L-threonyl-[protein] + ATP = O-phospho-L-threonyl-[protein] + ADP + H(+)</text>
        <dbReference type="Rhea" id="RHEA:46608"/>
        <dbReference type="Rhea" id="RHEA-COMP:11060"/>
        <dbReference type="Rhea" id="RHEA-COMP:11605"/>
        <dbReference type="ChEBI" id="CHEBI:15378"/>
        <dbReference type="ChEBI" id="CHEBI:30013"/>
        <dbReference type="ChEBI" id="CHEBI:30616"/>
        <dbReference type="ChEBI" id="CHEBI:61977"/>
        <dbReference type="ChEBI" id="CHEBI:456216"/>
        <dbReference type="EC" id="2.7.11.1"/>
    </reaction>
</comment>
<keyword evidence="5 10" id="KW-0418">Kinase</keyword>
<evidence type="ECO:0000256" key="5">
    <source>
        <dbReference type="ARBA" id="ARBA00022777"/>
    </source>
</evidence>
<dbReference type="GO" id="GO:0005524">
    <property type="term" value="F:ATP binding"/>
    <property type="evidence" value="ECO:0007669"/>
    <property type="project" value="UniProtKB-KW"/>
</dbReference>
<dbReference type="SUPFAM" id="SSF56112">
    <property type="entry name" value="Protein kinase-like (PK-like)"/>
    <property type="match status" value="1"/>
</dbReference>
<evidence type="ECO:0000256" key="6">
    <source>
        <dbReference type="ARBA" id="ARBA00022840"/>
    </source>
</evidence>
<dbReference type="InterPro" id="IPR051334">
    <property type="entry name" value="SRPK"/>
</dbReference>
<dbReference type="PANTHER" id="PTHR47634">
    <property type="entry name" value="PROTEIN KINASE DOMAIN-CONTAINING PROTEIN-RELATED"/>
    <property type="match status" value="1"/>
</dbReference>
<dbReference type="PROSITE" id="PS50011">
    <property type="entry name" value="PROTEIN_KINASE_DOM"/>
    <property type="match status" value="1"/>
</dbReference>
<dbReference type="GO" id="GO:0004674">
    <property type="term" value="F:protein serine/threonine kinase activity"/>
    <property type="evidence" value="ECO:0007669"/>
    <property type="project" value="UniProtKB-KW"/>
</dbReference>
<keyword evidence="6" id="KW-0067">ATP-binding</keyword>
<dbReference type="InterPro" id="IPR011009">
    <property type="entry name" value="Kinase-like_dom_sf"/>
</dbReference>
<evidence type="ECO:0000256" key="2">
    <source>
        <dbReference type="ARBA" id="ARBA00022527"/>
    </source>
</evidence>
<dbReference type="GO" id="GO:0000245">
    <property type="term" value="P:spliceosomal complex assembly"/>
    <property type="evidence" value="ECO:0007669"/>
    <property type="project" value="TreeGrafter"/>
</dbReference>
<keyword evidence="3" id="KW-0808">Transferase</keyword>
<evidence type="ECO:0000256" key="7">
    <source>
        <dbReference type="ARBA" id="ARBA00047899"/>
    </source>
</evidence>
<comment type="caution">
    <text evidence="10">The sequence shown here is derived from an EMBL/GenBank/DDBJ whole genome shotgun (WGS) entry which is preliminary data.</text>
</comment>
<comment type="catalytic activity">
    <reaction evidence="8">
        <text>L-seryl-[protein] + ATP = O-phospho-L-seryl-[protein] + ADP + H(+)</text>
        <dbReference type="Rhea" id="RHEA:17989"/>
        <dbReference type="Rhea" id="RHEA-COMP:9863"/>
        <dbReference type="Rhea" id="RHEA-COMP:11604"/>
        <dbReference type="ChEBI" id="CHEBI:15378"/>
        <dbReference type="ChEBI" id="CHEBI:29999"/>
        <dbReference type="ChEBI" id="CHEBI:30616"/>
        <dbReference type="ChEBI" id="CHEBI:83421"/>
        <dbReference type="ChEBI" id="CHEBI:456216"/>
        <dbReference type="EC" id="2.7.11.1"/>
    </reaction>
</comment>
<gene>
    <name evidence="10" type="ORF">ACJ73_02322</name>
</gene>
<name>A0A1J9QCW3_9EURO</name>
<dbReference type="Proteomes" id="UP000242791">
    <property type="component" value="Unassembled WGS sequence"/>
</dbReference>
<evidence type="ECO:0000256" key="3">
    <source>
        <dbReference type="ARBA" id="ARBA00022679"/>
    </source>
</evidence>
<dbReference type="InterPro" id="IPR008271">
    <property type="entry name" value="Ser/Thr_kinase_AS"/>
</dbReference>
<keyword evidence="4" id="KW-0547">Nucleotide-binding</keyword>
<sequence>MKAISRTYSRTRYLTHTSNHITTTTRPFSSQPGRRPFQITPYQGPLIPQNEIVDEESCPDYNAKSFYPARVGEVIANRYQLLVKVGWGTSSTVWFARDMRGLQSEPEEAVTLKISNTSTQAAINRHREIEQHIATARPPHDGRVIVRTLLECFETTGPEGGKYLCMAYEPMREPFWLFRTRFRDRLIPLPLLKTYIRILLVGLDYLHTECKVVHTDLKLDNIMLTFEDPEILGDILSSHIEESPMEYKIAPGDPSRHVYRCHNDFGPLRGLKSIPQIADFGLAARLVDEDDYGFYPIQADPYCAPEVILGCGWRMSADIWNFGLLLWDIIEGKELFRQISDSEGRYDARAYLAEMIALFGPPPQKLIAKYHSMRDSKWAGPSAKGQSSELCKDAGEFHGGPFFGKDGKFLYEDLIPDRRLVDSIPTPLVEAEDRENFLSLVKMMLAWLPEERKTARELAEHPFLQLG</sequence>
<dbReference type="Pfam" id="PF00069">
    <property type="entry name" value="Pkinase"/>
    <property type="match status" value="2"/>
</dbReference>
<evidence type="ECO:0000256" key="4">
    <source>
        <dbReference type="ARBA" id="ARBA00022741"/>
    </source>
</evidence>
<dbReference type="InterPro" id="IPR000719">
    <property type="entry name" value="Prot_kinase_dom"/>
</dbReference>
<evidence type="ECO:0000313" key="11">
    <source>
        <dbReference type="Proteomes" id="UP000242791"/>
    </source>
</evidence>